<comment type="caution">
    <text evidence="2">The sequence shown here is derived from an EMBL/GenBank/DDBJ whole genome shotgun (WGS) entry which is preliminary data.</text>
</comment>
<dbReference type="Proteomes" id="UP000663862">
    <property type="component" value="Unassembled WGS sequence"/>
</dbReference>
<feature type="region of interest" description="Disordered" evidence="1">
    <location>
        <begin position="516"/>
        <end position="539"/>
    </location>
</feature>
<dbReference type="AlphaFoldDB" id="A0A817ZI85"/>
<protein>
    <submittedName>
        <fullName evidence="2">Uncharacterized protein</fullName>
    </submittedName>
</protein>
<sequence>MANNYSLLPDELKLWQNLYTQSLTIDGQESIVQTDGTKQLVLLPMMTYTVISTMIQKLKFLPNYCFNRIVIGETPICGLRPLTQTSPSLMYKLTEILRTIVDGVRKQHILSITMIFYKKNDINMIYDSYSLVFDYSIKLSNEGSTTSIRMIADMIHQIEYMFNWNDVLPDDAELTFILTALDQFENKENRVPPTFHFVEKNIEKVYMEHETNQLMGRLTTPDGKMWLKFLPSTRQLSGSSVHSDDLPTKANLFANKQNTIEIENDNISTCSIQTIESNISLSPKVKKSNKKSTASIDTGKSIPNLPSLSSSISTRNKKKTSLLATVKALITPSRKPAPMTSSTPNVSDLVLIRHTSTPNPGETASRITVGANNELPPLSAIYEISIPANMSSPTPSTITATDISTATTPMIAIARRNTGRAATVRGQTTAARRQIAAMQIRDDDDDDNDDDDDDEQFKKLFSRRKTKKSKNTAAVPTRNITDLCEVSTISSAISNNESIFTPPTTRKRLTTDRFGDDDLAAEHSTPPKTPRTSRHNRIEDQTSIQSTLMDTSNNQVIIDSPRLLRSVTKRLQQQASAKKQLAYETEAIVFDQSKTQNTTKDQEEMDCVYVKLERSSIGLHYSMEESD</sequence>
<dbReference type="EMBL" id="CAJNYU010000841">
    <property type="protein sequence ID" value="CAF3393561.1"/>
    <property type="molecule type" value="Genomic_DNA"/>
</dbReference>
<organism evidence="2 4">
    <name type="scientific">Rotaria socialis</name>
    <dbReference type="NCBI Taxonomy" id="392032"/>
    <lineage>
        <taxon>Eukaryota</taxon>
        <taxon>Metazoa</taxon>
        <taxon>Spiralia</taxon>
        <taxon>Gnathifera</taxon>
        <taxon>Rotifera</taxon>
        <taxon>Eurotatoria</taxon>
        <taxon>Bdelloidea</taxon>
        <taxon>Philodinida</taxon>
        <taxon>Philodinidae</taxon>
        <taxon>Rotaria</taxon>
    </lineage>
</organism>
<accession>A0A817ZI85</accession>
<dbReference type="Proteomes" id="UP000663869">
    <property type="component" value="Unassembled WGS sequence"/>
</dbReference>
<evidence type="ECO:0000256" key="1">
    <source>
        <dbReference type="SAM" id="MobiDB-lite"/>
    </source>
</evidence>
<gene>
    <name evidence="2" type="ORF">FME351_LOCUS8381</name>
    <name evidence="3" type="ORF">TSG867_LOCUS12102</name>
</gene>
<dbReference type="EMBL" id="CAJOBQ010000600">
    <property type="protein sequence ID" value="CAF4388555.1"/>
    <property type="molecule type" value="Genomic_DNA"/>
</dbReference>
<evidence type="ECO:0000313" key="4">
    <source>
        <dbReference type="Proteomes" id="UP000663869"/>
    </source>
</evidence>
<reference evidence="2" key="1">
    <citation type="submission" date="2021-02" db="EMBL/GenBank/DDBJ databases">
        <authorList>
            <person name="Nowell W R."/>
        </authorList>
    </citation>
    <scope>NUCLEOTIDE SEQUENCE</scope>
</reference>
<evidence type="ECO:0000313" key="2">
    <source>
        <dbReference type="EMBL" id="CAF3393561.1"/>
    </source>
</evidence>
<name>A0A817ZI85_9BILA</name>
<proteinExistence type="predicted"/>
<evidence type="ECO:0000313" key="3">
    <source>
        <dbReference type="EMBL" id="CAF4388555.1"/>
    </source>
</evidence>